<proteinExistence type="predicted"/>
<dbReference type="EMBL" id="CP120629">
    <property type="protein sequence ID" value="WEW60053.1"/>
    <property type="molecule type" value="Genomic_DNA"/>
</dbReference>
<dbReference type="AlphaFoldDB" id="A0AAF0DKW2"/>
<evidence type="ECO:0000313" key="2">
    <source>
        <dbReference type="EMBL" id="WEW60053.1"/>
    </source>
</evidence>
<keyword evidence="3" id="KW-1185">Reference proteome</keyword>
<evidence type="ECO:0000256" key="1">
    <source>
        <dbReference type="SAM" id="MobiDB-lite"/>
    </source>
</evidence>
<feature type="region of interest" description="Disordered" evidence="1">
    <location>
        <begin position="19"/>
        <end position="43"/>
    </location>
</feature>
<reference evidence="2" key="1">
    <citation type="submission" date="2023-03" db="EMBL/GenBank/DDBJ databases">
        <title>Emydomyces testavorans Genome Sequence.</title>
        <authorList>
            <person name="Hoyer L."/>
        </authorList>
    </citation>
    <scope>NUCLEOTIDE SEQUENCE</scope>
    <source>
        <strain evidence="2">16-2883</strain>
    </source>
</reference>
<gene>
    <name evidence="2" type="ORF">PRK78_005537</name>
</gene>
<name>A0AAF0DKW2_9EURO</name>
<evidence type="ECO:0000313" key="3">
    <source>
        <dbReference type="Proteomes" id="UP001219355"/>
    </source>
</evidence>
<accession>A0AAF0DKW2</accession>
<protein>
    <submittedName>
        <fullName evidence="2">Uncharacterized protein</fullName>
    </submittedName>
</protein>
<sequence>MSTPLSPLGYGLHNASCLPRTGYLSPPPSPTKRRLELRDSEETDGDMTIEAYVLVMDPYRSATLQNPLPHPVFHAKPNENLRQQIQPLYTRMRQIVSADREFEEISFALNTVTKPGYPGGDQPTQILFVNVNDSGDGKYGPLKDELRSLISASGFGNLDIEVLDPRKSFAPSLSPIDPRDPAVEKYKRCKEDLLEILREQIKRDWRMISLFRTGRQGKLKPAVVVMVRPRAHHNWSGLYHALKNRLRTEFTSQDFDVEIMPGECYELRPGGSGLSFHERMDEDCLPKMGSSIGLPGEQGGGTLGGFISLKRGEKVHNGFLTNAVRKGMDRYGTSYFTSQTDPSRTEIQYMAKSDVQASIEAVKKSISAFKEDLAKLHEENEQRLIIGDRPPIHYNDRVKVYNESLRKFSKMLSQFESMPCTLGNVLVPSGRWAFVELTGPLATQVFRLNIIPNIPSGIIENYIEGARVFAQSGQPVSGFGRIEKGQWYFKVGRTTDITYGVCNGVAADCCWPDSDQERYDSIGKGVAPPPRNETKELVIISKKLNTPSHTQESFCRPGDSGSWVIDANGKLCGLLFGEMRGWCGPGDDTGAVYVGSGLVTCMSVVSESVKQKTFRKPFGAKGESGELTLQYL</sequence>
<dbReference type="Proteomes" id="UP001219355">
    <property type="component" value="Chromosome 3"/>
</dbReference>
<organism evidence="2 3">
    <name type="scientific">Emydomyces testavorans</name>
    <dbReference type="NCBI Taxonomy" id="2070801"/>
    <lineage>
        <taxon>Eukaryota</taxon>
        <taxon>Fungi</taxon>
        <taxon>Dikarya</taxon>
        <taxon>Ascomycota</taxon>
        <taxon>Pezizomycotina</taxon>
        <taxon>Eurotiomycetes</taxon>
        <taxon>Eurotiomycetidae</taxon>
        <taxon>Onygenales</taxon>
        <taxon>Nannizziopsiaceae</taxon>
        <taxon>Emydomyces</taxon>
    </lineage>
</organism>